<dbReference type="EMBL" id="BLJN01000001">
    <property type="protein sequence ID" value="GFE79564.1"/>
    <property type="molecule type" value="Genomic_DNA"/>
</dbReference>
<evidence type="ECO:0000256" key="9">
    <source>
        <dbReference type="ARBA" id="ARBA00023139"/>
    </source>
</evidence>
<evidence type="ECO:0000256" key="7">
    <source>
        <dbReference type="ARBA" id="ARBA00022927"/>
    </source>
</evidence>
<keyword evidence="10" id="KW-0143">Chaperone</keyword>
<keyword evidence="7" id="KW-0653">Protein transport</keyword>
<dbReference type="InterPro" id="IPR029046">
    <property type="entry name" value="LolA/LolB/LppX"/>
</dbReference>
<evidence type="ECO:0000256" key="3">
    <source>
        <dbReference type="ARBA" id="ARBA00011245"/>
    </source>
</evidence>
<dbReference type="SUPFAM" id="SSF89392">
    <property type="entry name" value="Prokaryotic lipoproteins and lipoprotein localization factors"/>
    <property type="match status" value="1"/>
</dbReference>
<comment type="similarity">
    <text evidence="2">Belongs to the LolB family.</text>
</comment>
<keyword evidence="12" id="KW-0449">Lipoprotein</keyword>
<keyword evidence="11" id="KW-0998">Cell outer membrane</keyword>
<comment type="subunit">
    <text evidence="3">Monomer.</text>
</comment>
<proteinExistence type="inferred from homology"/>
<evidence type="ECO:0000256" key="1">
    <source>
        <dbReference type="ARBA" id="ARBA00004459"/>
    </source>
</evidence>
<dbReference type="InterPro" id="IPR004565">
    <property type="entry name" value="OM_lipoprot_LolB"/>
</dbReference>
<dbReference type="Proteomes" id="UP000445000">
    <property type="component" value="Unassembled WGS sequence"/>
</dbReference>
<name>A0A829Y8E5_9GAMM</name>
<keyword evidence="14" id="KW-1185">Reference proteome</keyword>
<dbReference type="GO" id="GO:0015031">
    <property type="term" value="P:protein transport"/>
    <property type="evidence" value="ECO:0007669"/>
    <property type="project" value="UniProtKB-KW"/>
</dbReference>
<keyword evidence="8" id="KW-0472">Membrane</keyword>
<evidence type="ECO:0000256" key="10">
    <source>
        <dbReference type="ARBA" id="ARBA00023186"/>
    </source>
</evidence>
<reference evidence="14" key="1">
    <citation type="submission" date="2020-01" db="EMBL/GenBank/DDBJ databases">
        <title>'Steroidobacter agaridevorans' sp. nov., agar-degrading bacteria isolated from rhizosphere soils.</title>
        <authorList>
            <person name="Ikenaga M."/>
            <person name="Kataoka M."/>
            <person name="Murouchi A."/>
            <person name="Katsuragi S."/>
            <person name="Sakai M."/>
        </authorList>
    </citation>
    <scope>NUCLEOTIDE SEQUENCE [LARGE SCALE GENOMIC DNA]</scope>
    <source>
        <strain evidence="14">YU21-B</strain>
    </source>
</reference>
<organism evidence="13 14">
    <name type="scientific">Steroidobacter agaridevorans</name>
    <dbReference type="NCBI Taxonomy" id="2695856"/>
    <lineage>
        <taxon>Bacteria</taxon>
        <taxon>Pseudomonadati</taxon>
        <taxon>Pseudomonadota</taxon>
        <taxon>Gammaproteobacteria</taxon>
        <taxon>Steroidobacterales</taxon>
        <taxon>Steroidobacteraceae</taxon>
        <taxon>Steroidobacter</taxon>
    </lineage>
</organism>
<evidence type="ECO:0000256" key="2">
    <source>
        <dbReference type="ARBA" id="ARBA00009696"/>
    </source>
</evidence>
<keyword evidence="6" id="KW-0732">Signal</keyword>
<evidence type="ECO:0000256" key="4">
    <source>
        <dbReference type="ARBA" id="ARBA00016202"/>
    </source>
</evidence>
<keyword evidence="9" id="KW-0564">Palmitate</keyword>
<dbReference type="NCBIfam" id="TIGR00548">
    <property type="entry name" value="lolB"/>
    <property type="match status" value="1"/>
</dbReference>
<comment type="subcellular location">
    <subcellularLocation>
        <location evidence="1">Cell outer membrane</location>
        <topology evidence="1">Lipid-anchor</topology>
    </subcellularLocation>
</comment>
<evidence type="ECO:0000256" key="5">
    <source>
        <dbReference type="ARBA" id="ARBA00022448"/>
    </source>
</evidence>
<protein>
    <recommendedName>
        <fullName evidence="4">Outer-membrane lipoprotein LolB</fullName>
    </recommendedName>
</protein>
<evidence type="ECO:0000313" key="13">
    <source>
        <dbReference type="EMBL" id="GFE79564.1"/>
    </source>
</evidence>
<keyword evidence="5" id="KW-0813">Transport</keyword>
<evidence type="ECO:0000256" key="12">
    <source>
        <dbReference type="ARBA" id="ARBA00023288"/>
    </source>
</evidence>
<evidence type="ECO:0000256" key="11">
    <source>
        <dbReference type="ARBA" id="ARBA00023237"/>
    </source>
</evidence>
<dbReference type="AlphaFoldDB" id="A0A829Y8E5"/>
<evidence type="ECO:0000256" key="6">
    <source>
        <dbReference type="ARBA" id="ARBA00022729"/>
    </source>
</evidence>
<dbReference type="Gene3D" id="2.50.20.10">
    <property type="entry name" value="Lipoprotein localisation LolA/LolB/LppX"/>
    <property type="match status" value="1"/>
</dbReference>
<evidence type="ECO:0000313" key="14">
    <source>
        <dbReference type="Proteomes" id="UP000445000"/>
    </source>
</evidence>
<gene>
    <name evidence="13" type="ORF">GCM10011487_15640</name>
</gene>
<comment type="caution">
    <text evidence="13">The sequence shown here is derived from an EMBL/GenBank/DDBJ whole genome shotgun (WGS) entry which is preliminary data.</text>
</comment>
<dbReference type="CDD" id="cd16326">
    <property type="entry name" value="LolB"/>
    <property type="match status" value="1"/>
</dbReference>
<evidence type="ECO:0000256" key="8">
    <source>
        <dbReference type="ARBA" id="ARBA00023136"/>
    </source>
</evidence>
<dbReference type="GO" id="GO:0009279">
    <property type="term" value="C:cell outer membrane"/>
    <property type="evidence" value="ECO:0007669"/>
    <property type="project" value="UniProtKB-SubCell"/>
</dbReference>
<accession>A0A829Y8E5</accession>
<sequence length="249" mass="26997">MTVGTMPLASGLATASRDQTLRFSFAAASLWRALRFSFAAVLRRQLAEVRGIRLRLFSWPALAAVFLLAAGCATTPKAPGTAIPADLKDLDRWQARGRLGVSGPDNGGSGSFEWRQRGDVSNVDIRGPVGIGGVHLELSGTGGNPNLILETSDGLKLESDAAWDELQNRLGTSVPAGNLRYWMLGLAAPGEHRWRDENENGVTTLEQGGWRIDYQRYSTEPGARVPMRITATSGDARVRIVVDRWQLGQ</sequence>
<dbReference type="Pfam" id="PF03550">
    <property type="entry name" value="LolB"/>
    <property type="match status" value="1"/>
</dbReference>